<evidence type="ECO:0000256" key="1">
    <source>
        <dbReference type="ARBA" id="ARBA00022755"/>
    </source>
</evidence>
<dbReference type="Proteomes" id="UP000316360">
    <property type="component" value="Unassembled WGS sequence"/>
</dbReference>
<dbReference type="Pfam" id="PF00731">
    <property type="entry name" value="AIRC"/>
    <property type="match status" value="1"/>
</dbReference>
<dbReference type="InterPro" id="IPR024694">
    <property type="entry name" value="PurE_prokaryotes"/>
</dbReference>
<proteinExistence type="predicted"/>
<sequence length="60" mass="6746">MSEIQVSVVMGSESDRPVMKDCLEALDEFAISYEVKVLSAHRMPEATASYARDLRQRGIK</sequence>
<protein>
    <submittedName>
        <fullName evidence="3">AIR carboxylase family protein</fullName>
    </submittedName>
</protein>
<dbReference type="AlphaFoldDB" id="A0A523S0C5"/>
<dbReference type="SUPFAM" id="SSF52255">
    <property type="entry name" value="N5-CAIR mutase (phosphoribosylaminoimidazole carboxylase, PurE)"/>
    <property type="match status" value="1"/>
</dbReference>
<keyword evidence="1" id="KW-0658">Purine biosynthesis</keyword>
<comment type="caution">
    <text evidence="3">The sequence shown here is derived from an EMBL/GenBank/DDBJ whole genome shotgun (WGS) entry which is preliminary data.</text>
</comment>
<feature type="non-terminal residue" evidence="3">
    <location>
        <position position="60"/>
    </location>
</feature>
<dbReference type="EMBL" id="SOKJ01000163">
    <property type="protein sequence ID" value="TET11299.1"/>
    <property type="molecule type" value="Genomic_DNA"/>
</dbReference>
<accession>A0A523S0C5</accession>
<dbReference type="InterPro" id="IPR000031">
    <property type="entry name" value="PurE_dom"/>
</dbReference>
<dbReference type="SMART" id="SM01001">
    <property type="entry name" value="AIRC"/>
    <property type="match status" value="1"/>
</dbReference>
<gene>
    <name evidence="3" type="ORF">E3J84_03040</name>
</gene>
<evidence type="ECO:0000259" key="2">
    <source>
        <dbReference type="SMART" id="SM01001"/>
    </source>
</evidence>
<reference evidence="3 4" key="1">
    <citation type="submission" date="2019-03" db="EMBL/GenBank/DDBJ databases">
        <title>Metabolic potential of uncultured bacteria and archaea associated with petroleum seepage in deep-sea sediments.</title>
        <authorList>
            <person name="Dong X."/>
            <person name="Hubert C."/>
        </authorList>
    </citation>
    <scope>NUCLEOTIDE SEQUENCE [LARGE SCALE GENOMIC DNA]</scope>
    <source>
        <strain evidence="3">E44_bin7</strain>
    </source>
</reference>
<evidence type="ECO:0000313" key="4">
    <source>
        <dbReference type="Proteomes" id="UP000316360"/>
    </source>
</evidence>
<evidence type="ECO:0000313" key="3">
    <source>
        <dbReference type="EMBL" id="TET11299.1"/>
    </source>
</evidence>
<dbReference type="Gene3D" id="3.40.50.1970">
    <property type="match status" value="1"/>
</dbReference>
<name>A0A523S0C5_UNCAE</name>
<dbReference type="PANTHER" id="PTHR23046:SF2">
    <property type="entry name" value="PHOSPHORIBOSYLAMINOIMIDAZOLE CARBOXYLASE"/>
    <property type="match status" value="1"/>
</dbReference>
<feature type="domain" description="PurE" evidence="2">
    <location>
        <begin position="4"/>
        <end position="60"/>
    </location>
</feature>
<organism evidence="3 4">
    <name type="scientific">Aerophobetes bacterium</name>
    <dbReference type="NCBI Taxonomy" id="2030807"/>
    <lineage>
        <taxon>Bacteria</taxon>
        <taxon>Candidatus Aerophobota</taxon>
    </lineage>
</organism>
<dbReference type="PANTHER" id="PTHR23046">
    <property type="entry name" value="PHOSPHORIBOSYLAMINOIMIDAZOLE CARBOXYLASE CATALYTIC SUBUNIT"/>
    <property type="match status" value="1"/>
</dbReference>
<dbReference type="GO" id="GO:0006189">
    <property type="term" value="P:'de novo' IMP biosynthetic process"/>
    <property type="evidence" value="ECO:0007669"/>
    <property type="project" value="InterPro"/>
</dbReference>